<evidence type="ECO:0000256" key="2">
    <source>
        <dbReference type="ARBA" id="ARBA00022529"/>
    </source>
</evidence>
<dbReference type="InterPro" id="IPR051018">
    <property type="entry name" value="Bacteriophage_GH24"/>
</dbReference>
<evidence type="ECO:0000256" key="3">
    <source>
        <dbReference type="ARBA" id="ARBA00022638"/>
    </source>
</evidence>
<gene>
    <name evidence="8" type="ORF">V3390_09255</name>
</gene>
<dbReference type="InterPro" id="IPR023346">
    <property type="entry name" value="Lysozyme-like_dom_sf"/>
</dbReference>
<dbReference type="HAMAP" id="MF_04110">
    <property type="entry name" value="ENDOLYSIN_T4"/>
    <property type="match status" value="1"/>
</dbReference>
<keyword evidence="4 7" id="KW-0378">Hydrolase</keyword>
<dbReference type="Pfam" id="PF00959">
    <property type="entry name" value="Phage_lysozyme"/>
    <property type="match status" value="1"/>
</dbReference>
<dbReference type="SUPFAM" id="SSF53955">
    <property type="entry name" value="Lysozyme-like"/>
    <property type="match status" value="1"/>
</dbReference>
<proteinExistence type="inferred from homology"/>
<evidence type="ECO:0000256" key="7">
    <source>
        <dbReference type="RuleBase" id="RU003788"/>
    </source>
</evidence>
<dbReference type="Proteomes" id="UP001356170">
    <property type="component" value="Unassembled WGS sequence"/>
</dbReference>
<reference evidence="8 9" key="1">
    <citation type="submission" date="2024-01" db="EMBL/GenBank/DDBJ databases">
        <title>Novel species of the genus Luteimonas isolated from rivers.</title>
        <authorList>
            <person name="Lu H."/>
        </authorList>
    </citation>
    <scope>NUCLEOTIDE SEQUENCE [LARGE SCALE GENOMIC DNA]</scope>
    <source>
        <strain evidence="8 9">FXH3W</strain>
    </source>
</reference>
<dbReference type="InterPro" id="IPR034690">
    <property type="entry name" value="Endolysin_T4_type"/>
</dbReference>
<dbReference type="PANTHER" id="PTHR38107">
    <property type="match status" value="1"/>
</dbReference>
<name>A0ABU7V0Y6_9GAMM</name>
<evidence type="ECO:0000256" key="1">
    <source>
        <dbReference type="ARBA" id="ARBA00000632"/>
    </source>
</evidence>
<accession>A0ABU7V0Y6</accession>
<protein>
    <recommendedName>
        <fullName evidence="7">Lysozyme</fullName>
        <ecNumber evidence="7">3.2.1.17</ecNumber>
    </recommendedName>
</protein>
<comment type="catalytic activity">
    <reaction evidence="1 7">
        <text>Hydrolysis of (1-&gt;4)-beta-linkages between N-acetylmuramic acid and N-acetyl-D-glucosamine residues in a peptidoglycan and between N-acetyl-D-glucosamine residues in chitodextrins.</text>
        <dbReference type="EC" id="3.2.1.17"/>
    </reaction>
</comment>
<dbReference type="Gene3D" id="1.10.530.40">
    <property type="match status" value="1"/>
</dbReference>
<dbReference type="EC" id="3.2.1.17" evidence="7"/>
<keyword evidence="9" id="KW-1185">Reference proteome</keyword>
<dbReference type="PANTHER" id="PTHR38107:SF3">
    <property type="entry name" value="LYSOZYME RRRD-RELATED"/>
    <property type="match status" value="1"/>
</dbReference>
<sequence>MTSQDWLPLALASIKRWEGCRLKAYKDPATSDGLPITIGWGSTRDKNDKPIALGTVWTREMADDMLERDVMRRAEAIDLGIKTRLNACQFAACVSLSYNIGVTAFLQSTLLRKINARDFDAAEREFARWTRAGGKVVQGLVNRRKSEAALFATPVDGDRCYGVTM</sequence>
<dbReference type="RefSeq" id="WP_331704197.1">
    <property type="nucleotide sequence ID" value="NZ_JAZHBO010000002.1"/>
</dbReference>
<keyword evidence="3 7" id="KW-0081">Bacteriolytic enzyme</keyword>
<evidence type="ECO:0000256" key="5">
    <source>
        <dbReference type="ARBA" id="ARBA00023200"/>
    </source>
</evidence>
<keyword evidence="2 7" id="KW-0929">Antimicrobial</keyword>
<dbReference type="CDD" id="cd00737">
    <property type="entry name" value="lyz_endolysin_autolysin"/>
    <property type="match status" value="1"/>
</dbReference>
<evidence type="ECO:0000256" key="6">
    <source>
        <dbReference type="ARBA" id="ARBA00023295"/>
    </source>
</evidence>
<comment type="caution">
    <text evidence="8">The sequence shown here is derived from an EMBL/GenBank/DDBJ whole genome shotgun (WGS) entry which is preliminary data.</text>
</comment>
<dbReference type="InterPro" id="IPR023347">
    <property type="entry name" value="Lysozyme_dom_sf"/>
</dbReference>
<evidence type="ECO:0000313" key="8">
    <source>
        <dbReference type="EMBL" id="MEF2156407.1"/>
    </source>
</evidence>
<comment type="similarity">
    <text evidence="7">Belongs to the glycosyl hydrolase 24 family.</text>
</comment>
<evidence type="ECO:0000313" key="9">
    <source>
        <dbReference type="Proteomes" id="UP001356170"/>
    </source>
</evidence>
<dbReference type="InterPro" id="IPR033907">
    <property type="entry name" value="Endolysin_autolysin"/>
</dbReference>
<organism evidence="8 9">
    <name type="scientific">Aquilutibacter rugosus</name>
    <dbReference type="NCBI Taxonomy" id="3115820"/>
    <lineage>
        <taxon>Bacteria</taxon>
        <taxon>Pseudomonadati</taxon>
        <taxon>Pseudomonadota</taxon>
        <taxon>Gammaproteobacteria</taxon>
        <taxon>Lysobacterales</taxon>
        <taxon>Lysobacteraceae</taxon>
        <taxon>Aquilutibacter</taxon>
    </lineage>
</organism>
<dbReference type="EMBL" id="JAZHBO010000002">
    <property type="protein sequence ID" value="MEF2156407.1"/>
    <property type="molecule type" value="Genomic_DNA"/>
</dbReference>
<keyword evidence="6 7" id="KW-0326">Glycosidase</keyword>
<keyword evidence="5" id="KW-1035">Host cytoplasm</keyword>
<evidence type="ECO:0000256" key="4">
    <source>
        <dbReference type="ARBA" id="ARBA00022801"/>
    </source>
</evidence>
<dbReference type="InterPro" id="IPR002196">
    <property type="entry name" value="Glyco_hydro_24"/>
</dbReference>